<dbReference type="OrthoDB" id="1924260at2759"/>
<feature type="domain" description="UCH catalytic" evidence="9">
    <location>
        <begin position="9"/>
        <end position="106"/>
    </location>
</feature>
<dbReference type="Pfam" id="PF01088">
    <property type="entry name" value="Peptidase_C12"/>
    <property type="match status" value="1"/>
</dbReference>
<dbReference type="GO" id="GO:0004843">
    <property type="term" value="F:cysteine-type deubiquitinase activity"/>
    <property type="evidence" value="ECO:0007669"/>
    <property type="project" value="UniProtKB-EC"/>
</dbReference>
<proteinExistence type="inferred from homology"/>
<dbReference type="Proteomes" id="UP000053477">
    <property type="component" value="Unassembled WGS sequence"/>
</dbReference>
<dbReference type="EMBL" id="KQ086395">
    <property type="protein sequence ID" value="KLO04957.1"/>
    <property type="molecule type" value="Genomic_DNA"/>
</dbReference>
<comment type="catalytic activity">
    <reaction evidence="1">
        <text>Thiol-dependent hydrolysis of ester, thioester, amide, peptide and isopeptide bonds formed by the C-terminal Gly of ubiquitin (a 76-residue protein attached to proteins as an intracellular targeting signal).</text>
        <dbReference type="EC" id="3.4.19.12"/>
    </reaction>
</comment>
<dbReference type="GO" id="GO:0005737">
    <property type="term" value="C:cytoplasm"/>
    <property type="evidence" value="ECO:0007669"/>
    <property type="project" value="TreeGrafter"/>
</dbReference>
<keyword evidence="6" id="KW-0378">Hydrolase</keyword>
<sequence>MSGDEGSSGWQLTESDPGVFTELLKTLGVNLIVDDLYSLDSDALASFQPIHALIFLFKWVADSDARGGGSGQFDTAFPGFFAHQVRVRDRTQLQQNLIRPQGSFLL</sequence>
<dbReference type="PANTHER" id="PTHR10589:SF16">
    <property type="entry name" value="UBIQUITIN CARBOXYL-TERMINAL HYDROLASE ISOZYME L5"/>
    <property type="match status" value="1"/>
</dbReference>
<keyword evidence="4" id="KW-0645">Protease</keyword>
<organism evidence="10 11">
    <name type="scientific">Schizopora paradoxa</name>
    <dbReference type="NCBI Taxonomy" id="27342"/>
    <lineage>
        <taxon>Eukaryota</taxon>
        <taxon>Fungi</taxon>
        <taxon>Dikarya</taxon>
        <taxon>Basidiomycota</taxon>
        <taxon>Agaricomycotina</taxon>
        <taxon>Agaricomycetes</taxon>
        <taxon>Hymenochaetales</taxon>
        <taxon>Schizoporaceae</taxon>
        <taxon>Schizopora</taxon>
    </lineage>
</organism>
<keyword evidence="5" id="KW-0833">Ubl conjugation pathway</keyword>
<keyword evidence="11" id="KW-1185">Reference proteome</keyword>
<comment type="similarity">
    <text evidence="2 8">Belongs to the peptidase C12 family.</text>
</comment>
<dbReference type="GO" id="GO:0016579">
    <property type="term" value="P:protein deubiquitination"/>
    <property type="evidence" value="ECO:0007669"/>
    <property type="project" value="TreeGrafter"/>
</dbReference>
<dbReference type="Gene3D" id="3.40.532.10">
    <property type="entry name" value="Peptidase C12, ubiquitin carboxyl-terminal hydrolase"/>
    <property type="match status" value="1"/>
</dbReference>
<name>A0A0H2R105_9AGAM</name>
<protein>
    <recommendedName>
        <fullName evidence="3">ubiquitinyl hydrolase 1</fullName>
        <ecNumber evidence="3">3.4.19.12</ecNumber>
    </recommendedName>
</protein>
<dbReference type="InterPro" id="IPR036959">
    <property type="entry name" value="Peptidase_C12_UCH_sf"/>
</dbReference>
<evidence type="ECO:0000313" key="11">
    <source>
        <dbReference type="Proteomes" id="UP000053477"/>
    </source>
</evidence>
<evidence type="ECO:0000256" key="2">
    <source>
        <dbReference type="ARBA" id="ARBA00009326"/>
    </source>
</evidence>
<gene>
    <name evidence="10" type="ORF">SCHPADRAFT_1003127</name>
</gene>
<evidence type="ECO:0000313" key="10">
    <source>
        <dbReference type="EMBL" id="KLO04957.1"/>
    </source>
</evidence>
<evidence type="ECO:0000256" key="4">
    <source>
        <dbReference type="ARBA" id="ARBA00022670"/>
    </source>
</evidence>
<evidence type="ECO:0000256" key="3">
    <source>
        <dbReference type="ARBA" id="ARBA00012759"/>
    </source>
</evidence>
<dbReference type="AlphaFoldDB" id="A0A0H2R105"/>
<evidence type="ECO:0000256" key="7">
    <source>
        <dbReference type="ARBA" id="ARBA00022807"/>
    </source>
</evidence>
<dbReference type="STRING" id="27342.A0A0H2R105"/>
<evidence type="ECO:0000256" key="1">
    <source>
        <dbReference type="ARBA" id="ARBA00000707"/>
    </source>
</evidence>
<dbReference type="PANTHER" id="PTHR10589">
    <property type="entry name" value="UBIQUITIN CARBOXYL-TERMINAL HYDROLASE"/>
    <property type="match status" value="1"/>
</dbReference>
<dbReference type="InterPro" id="IPR038765">
    <property type="entry name" value="Papain-like_cys_pep_sf"/>
</dbReference>
<evidence type="ECO:0000256" key="5">
    <source>
        <dbReference type="ARBA" id="ARBA00022786"/>
    </source>
</evidence>
<dbReference type="PROSITE" id="PS52048">
    <property type="entry name" value="UCH_DOMAIN"/>
    <property type="match status" value="1"/>
</dbReference>
<evidence type="ECO:0000256" key="6">
    <source>
        <dbReference type="ARBA" id="ARBA00022801"/>
    </source>
</evidence>
<evidence type="ECO:0000256" key="8">
    <source>
        <dbReference type="PROSITE-ProRule" id="PRU01393"/>
    </source>
</evidence>
<comment type="caution">
    <text evidence="8">Lacks conserved residue(s) required for the propagation of feature annotation.</text>
</comment>
<dbReference type="EC" id="3.4.19.12" evidence="3"/>
<dbReference type="InParanoid" id="A0A0H2R105"/>
<evidence type="ECO:0000259" key="9">
    <source>
        <dbReference type="PROSITE" id="PS52048"/>
    </source>
</evidence>
<accession>A0A0H2R105</accession>
<dbReference type="SUPFAM" id="SSF54001">
    <property type="entry name" value="Cysteine proteinases"/>
    <property type="match status" value="1"/>
</dbReference>
<dbReference type="InterPro" id="IPR001578">
    <property type="entry name" value="Peptidase_C12_UCH"/>
</dbReference>
<dbReference type="GO" id="GO:0006511">
    <property type="term" value="P:ubiquitin-dependent protein catabolic process"/>
    <property type="evidence" value="ECO:0007669"/>
    <property type="project" value="InterPro"/>
</dbReference>
<keyword evidence="7" id="KW-0788">Thiol protease</keyword>
<reference evidence="10 11" key="1">
    <citation type="submission" date="2015-04" db="EMBL/GenBank/DDBJ databases">
        <title>Complete genome sequence of Schizopora paradoxa KUC8140, a cosmopolitan wood degrader in East Asia.</title>
        <authorList>
            <consortium name="DOE Joint Genome Institute"/>
            <person name="Min B."/>
            <person name="Park H."/>
            <person name="Jang Y."/>
            <person name="Kim J.-J."/>
            <person name="Kim K.H."/>
            <person name="Pangilinan J."/>
            <person name="Lipzen A."/>
            <person name="Riley R."/>
            <person name="Grigoriev I.V."/>
            <person name="Spatafora J.W."/>
            <person name="Choi I.-G."/>
        </authorList>
    </citation>
    <scope>NUCLEOTIDE SEQUENCE [LARGE SCALE GENOMIC DNA]</scope>
    <source>
        <strain evidence="10 11">KUC8140</strain>
    </source>
</reference>